<dbReference type="PANTHER" id="PTHR33362">
    <property type="entry name" value="SIALIC ACID TRAP TRANSPORTER PERMEASE PROTEIN SIAT-RELATED"/>
    <property type="match status" value="1"/>
</dbReference>
<feature type="transmembrane region" description="Helical" evidence="7">
    <location>
        <begin position="244"/>
        <end position="263"/>
    </location>
</feature>
<dbReference type="InterPro" id="IPR010656">
    <property type="entry name" value="DctM"/>
</dbReference>
<keyword evidence="5 7" id="KW-1133">Transmembrane helix</keyword>
<feature type="transmembrane region" description="Helical" evidence="7">
    <location>
        <begin position="141"/>
        <end position="164"/>
    </location>
</feature>
<dbReference type="RefSeq" id="WP_218286592.1">
    <property type="nucleotide sequence ID" value="NZ_CP076448.1"/>
</dbReference>
<name>A0A975U5M2_9PROT</name>
<dbReference type="GO" id="GO:0005886">
    <property type="term" value="C:plasma membrane"/>
    <property type="evidence" value="ECO:0007669"/>
    <property type="project" value="UniProtKB-SubCell"/>
</dbReference>
<evidence type="ECO:0000256" key="4">
    <source>
        <dbReference type="ARBA" id="ARBA00022692"/>
    </source>
</evidence>
<evidence type="ECO:0000256" key="5">
    <source>
        <dbReference type="ARBA" id="ARBA00022989"/>
    </source>
</evidence>
<keyword evidence="6 7" id="KW-0472">Membrane</keyword>
<feature type="transmembrane region" description="Helical" evidence="7">
    <location>
        <begin position="83"/>
        <end position="107"/>
    </location>
</feature>
<keyword evidence="10" id="KW-1185">Reference proteome</keyword>
<evidence type="ECO:0000256" key="1">
    <source>
        <dbReference type="ARBA" id="ARBA00004429"/>
    </source>
</evidence>
<feature type="transmembrane region" description="Helical" evidence="7">
    <location>
        <begin position="216"/>
        <end position="238"/>
    </location>
</feature>
<evidence type="ECO:0000256" key="2">
    <source>
        <dbReference type="ARBA" id="ARBA00022475"/>
    </source>
</evidence>
<evidence type="ECO:0000256" key="6">
    <source>
        <dbReference type="ARBA" id="ARBA00023136"/>
    </source>
</evidence>
<evidence type="ECO:0000313" key="9">
    <source>
        <dbReference type="EMBL" id="QXM25536.1"/>
    </source>
</evidence>
<feature type="transmembrane region" description="Helical" evidence="7">
    <location>
        <begin position="358"/>
        <end position="379"/>
    </location>
</feature>
<gene>
    <name evidence="9" type="ORF">KO353_04765</name>
</gene>
<proteinExistence type="inferred from homology"/>
<comment type="subunit">
    <text evidence="7">The complex comprises the extracytoplasmic solute receptor protein and the two transmembrane proteins.</text>
</comment>
<evidence type="ECO:0000256" key="7">
    <source>
        <dbReference type="RuleBase" id="RU369079"/>
    </source>
</evidence>
<dbReference type="PIRSF" id="PIRSF006066">
    <property type="entry name" value="HI0050"/>
    <property type="match status" value="1"/>
</dbReference>
<dbReference type="PANTHER" id="PTHR33362:SF5">
    <property type="entry name" value="C4-DICARBOXYLATE TRAP TRANSPORTER LARGE PERMEASE PROTEIN DCTM"/>
    <property type="match status" value="1"/>
</dbReference>
<feature type="transmembrane region" description="Helical" evidence="7">
    <location>
        <begin position="275"/>
        <end position="297"/>
    </location>
</feature>
<dbReference type="EMBL" id="CP076448">
    <property type="protein sequence ID" value="QXM25536.1"/>
    <property type="molecule type" value="Genomic_DNA"/>
</dbReference>
<keyword evidence="7" id="KW-0813">Transport</keyword>
<dbReference type="Proteomes" id="UP000694001">
    <property type="component" value="Chromosome"/>
</dbReference>
<evidence type="ECO:0000256" key="3">
    <source>
        <dbReference type="ARBA" id="ARBA00022519"/>
    </source>
</evidence>
<keyword evidence="2" id="KW-1003">Cell membrane</keyword>
<feature type="domain" description="TRAP C4-dicarboxylate transport system permease DctM subunit" evidence="8">
    <location>
        <begin position="10"/>
        <end position="419"/>
    </location>
</feature>
<evidence type="ECO:0000313" key="10">
    <source>
        <dbReference type="Proteomes" id="UP000694001"/>
    </source>
</evidence>
<evidence type="ECO:0000259" key="8">
    <source>
        <dbReference type="Pfam" id="PF06808"/>
    </source>
</evidence>
<dbReference type="GO" id="GO:0022857">
    <property type="term" value="F:transmembrane transporter activity"/>
    <property type="evidence" value="ECO:0007669"/>
    <property type="project" value="UniProtKB-UniRule"/>
</dbReference>
<feature type="transmembrane region" description="Helical" evidence="7">
    <location>
        <begin position="399"/>
        <end position="424"/>
    </location>
</feature>
<feature type="transmembrane region" description="Helical" evidence="7">
    <location>
        <begin position="49"/>
        <end position="71"/>
    </location>
</feature>
<comment type="subcellular location">
    <subcellularLocation>
        <location evidence="1 7">Cell inner membrane</location>
        <topology evidence="1 7">Multi-pass membrane protein</topology>
    </subcellularLocation>
</comment>
<dbReference type="InterPro" id="IPR004681">
    <property type="entry name" value="TRAP_DctM"/>
</dbReference>
<dbReference type="KEGG" id="elio:KO353_04765"/>
<dbReference type="Pfam" id="PF06808">
    <property type="entry name" value="DctM"/>
    <property type="match status" value="1"/>
</dbReference>
<dbReference type="AlphaFoldDB" id="A0A975U5M2"/>
<keyword evidence="4 7" id="KW-0812">Transmembrane</keyword>
<feature type="transmembrane region" description="Helical" evidence="7">
    <location>
        <begin position="317"/>
        <end position="346"/>
    </location>
</feature>
<sequence length="431" mass="44190">MALEGSLILLGLFFGMLLLGVPVAVSLGLSGTVVLLVEALGIMALPTNIWTGIAKYPLLALPMFVLAGMVFEKSGVAERLVRFAAALIGARHGGLGLVAILVCMLLGGISGSGAADAAAVASVMLPSMLKQGYPRPYCASVIAAAGSTAVLIPPSIPFIVYSVFVPGVSVPALFVGGLVPGLLCGLALMLPAIALARVHSFGVPGPETQREGLGQAFRDAAWGLAAPIVILGGLRSGLFTPTEAAVVAVAYGLFVGLVVYRTLTPASLYAVFRDAGEISAVVLMIVAAASIFAHAGATVGAFDSLARALISLAPGEVGMLLAINLLILVAGMLIDAISIFLVFLPILVPIARSFGWDLTWFGIMLTMNIAIGAFTPPMAVNLMVTCKVAGCSIESTVPWVVWFVAAMAAALLLVAFVPEVALFLPRLLGDL</sequence>
<reference evidence="9" key="1">
    <citation type="submission" date="2021-06" db="EMBL/GenBank/DDBJ databases">
        <title>Elioraea tepida, sp. nov., a moderately thermophilic aerobic anoxygenic phototrophic bacterium isolated from an alkaline siliceous hot spring mat community in Yellowstone National Park, WY, USA.</title>
        <authorList>
            <person name="Saini M.K."/>
            <person name="Yoshida S."/>
            <person name="Sebastian A."/>
            <person name="Hirose S."/>
            <person name="Hara E."/>
            <person name="Tamaki H."/>
            <person name="Soulier N.T."/>
            <person name="Albert I."/>
            <person name="Hanada S."/>
            <person name="Bryant D.A."/>
            <person name="Tank M."/>
        </authorList>
    </citation>
    <scope>NUCLEOTIDE SEQUENCE</scope>
    <source>
        <strain evidence="9">MS-P2</strain>
    </source>
</reference>
<dbReference type="NCBIfam" id="TIGR00786">
    <property type="entry name" value="dctM"/>
    <property type="match status" value="1"/>
</dbReference>
<organism evidence="9 10">
    <name type="scientific">Elioraea tepida</name>
    <dbReference type="NCBI Taxonomy" id="2843330"/>
    <lineage>
        <taxon>Bacteria</taxon>
        <taxon>Pseudomonadati</taxon>
        <taxon>Pseudomonadota</taxon>
        <taxon>Alphaproteobacteria</taxon>
        <taxon>Acetobacterales</taxon>
        <taxon>Elioraeaceae</taxon>
        <taxon>Elioraea</taxon>
    </lineage>
</organism>
<accession>A0A975U5M2</accession>
<feature type="transmembrane region" description="Helical" evidence="7">
    <location>
        <begin position="7"/>
        <end position="29"/>
    </location>
</feature>
<keyword evidence="3 7" id="KW-0997">Cell inner membrane</keyword>
<comment type="similarity">
    <text evidence="7">Belongs to the TRAP transporter large permease family.</text>
</comment>
<comment type="function">
    <text evidence="7">Part of the tripartite ATP-independent periplasmic (TRAP) transport system.</text>
</comment>
<protein>
    <recommendedName>
        <fullName evidence="7">TRAP transporter large permease protein</fullName>
    </recommendedName>
</protein>
<feature type="transmembrane region" description="Helical" evidence="7">
    <location>
        <begin position="170"/>
        <end position="195"/>
    </location>
</feature>